<dbReference type="GO" id="GO:0005886">
    <property type="term" value="C:plasma membrane"/>
    <property type="evidence" value="ECO:0007669"/>
    <property type="project" value="UniProtKB-SubCell"/>
</dbReference>
<dbReference type="Pfam" id="PF02654">
    <property type="entry name" value="CobS"/>
    <property type="match status" value="1"/>
</dbReference>
<evidence type="ECO:0000256" key="4">
    <source>
        <dbReference type="ARBA" id="ARBA00010561"/>
    </source>
</evidence>
<evidence type="ECO:0000256" key="1">
    <source>
        <dbReference type="ARBA" id="ARBA00001946"/>
    </source>
</evidence>
<evidence type="ECO:0000313" key="21">
    <source>
        <dbReference type="Proteomes" id="UP000319130"/>
    </source>
</evidence>
<keyword evidence="10 19" id="KW-0812">Transmembrane</keyword>
<comment type="catalytic activity">
    <reaction evidence="17 19">
        <text>alpha-ribazole + adenosylcob(III)inamide-GDP = adenosylcob(III)alamin + GMP + H(+)</text>
        <dbReference type="Rhea" id="RHEA:16049"/>
        <dbReference type="ChEBI" id="CHEBI:10329"/>
        <dbReference type="ChEBI" id="CHEBI:15378"/>
        <dbReference type="ChEBI" id="CHEBI:18408"/>
        <dbReference type="ChEBI" id="CHEBI:58115"/>
        <dbReference type="ChEBI" id="CHEBI:60487"/>
        <dbReference type="EC" id="2.7.8.26"/>
    </reaction>
</comment>
<comment type="subcellular location">
    <subcellularLocation>
        <location evidence="2 19">Cell membrane</location>
        <topology evidence="2 19">Multi-pass membrane protein</topology>
    </subcellularLocation>
</comment>
<evidence type="ECO:0000256" key="13">
    <source>
        <dbReference type="ARBA" id="ARBA00023136"/>
    </source>
</evidence>
<keyword evidence="11 19" id="KW-0460">Magnesium</keyword>
<evidence type="ECO:0000256" key="16">
    <source>
        <dbReference type="ARBA" id="ARBA00032853"/>
    </source>
</evidence>
<evidence type="ECO:0000256" key="14">
    <source>
        <dbReference type="ARBA" id="ARBA00025228"/>
    </source>
</evidence>
<comment type="function">
    <text evidence="14 19">Joins adenosylcobinamide-GDP and alpha-ribazole to generate adenosylcobalamin (Ado-cobalamin). Also synthesizes adenosylcobalamin 5'-phosphate from adenosylcobinamide-GDP and alpha-ribazole 5'-phosphate.</text>
</comment>
<evidence type="ECO:0000256" key="12">
    <source>
        <dbReference type="ARBA" id="ARBA00022989"/>
    </source>
</evidence>
<evidence type="ECO:0000256" key="3">
    <source>
        <dbReference type="ARBA" id="ARBA00004663"/>
    </source>
</evidence>
<evidence type="ECO:0000256" key="18">
    <source>
        <dbReference type="ARBA" id="ARBA00049504"/>
    </source>
</evidence>
<comment type="catalytic activity">
    <reaction evidence="18 19">
        <text>alpha-ribazole 5'-phosphate + adenosylcob(III)inamide-GDP = adenosylcob(III)alamin 5'-phosphate + GMP + H(+)</text>
        <dbReference type="Rhea" id="RHEA:23560"/>
        <dbReference type="ChEBI" id="CHEBI:15378"/>
        <dbReference type="ChEBI" id="CHEBI:57918"/>
        <dbReference type="ChEBI" id="CHEBI:58115"/>
        <dbReference type="ChEBI" id="CHEBI:60487"/>
        <dbReference type="ChEBI" id="CHEBI:60493"/>
        <dbReference type="EC" id="2.7.8.26"/>
    </reaction>
</comment>
<feature type="transmembrane region" description="Helical" evidence="19">
    <location>
        <begin position="42"/>
        <end position="61"/>
    </location>
</feature>
<dbReference type="HAMAP" id="MF_00719">
    <property type="entry name" value="CobS"/>
    <property type="match status" value="1"/>
</dbReference>
<dbReference type="InterPro" id="IPR003805">
    <property type="entry name" value="CobS"/>
</dbReference>
<organism evidence="20 21">
    <name type="scientific">Aerophobetes bacterium</name>
    <dbReference type="NCBI Taxonomy" id="2030807"/>
    <lineage>
        <taxon>Bacteria</taxon>
        <taxon>Candidatus Aerophobota</taxon>
    </lineage>
</organism>
<keyword evidence="7 19" id="KW-1003">Cell membrane</keyword>
<evidence type="ECO:0000256" key="7">
    <source>
        <dbReference type="ARBA" id="ARBA00022475"/>
    </source>
</evidence>
<dbReference type="GO" id="GO:0009236">
    <property type="term" value="P:cobalamin biosynthetic process"/>
    <property type="evidence" value="ECO:0007669"/>
    <property type="project" value="UniProtKB-UniRule"/>
</dbReference>
<dbReference type="PANTHER" id="PTHR34148">
    <property type="entry name" value="ADENOSYLCOBINAMIDE-GDP RIBAZOLETRANSFERASE"/>
    <property type="match status" value="1"/>
</dbReference>
<keyword evidence="8 19" id="KW-0169">Cobalamin biosynthesis</keyword>
<gene>
    <name evidence="19 20" type="primary">cobS</name>
    <name evidence="20" type="ORF">E3J48_04950</name>
</gene>
<dbReference type="AlphaFoldDB" id="A0A523W4S9"/>
<reference evidence="20 21" key="1">
    <citation type="submission" date="2019-03" db="EMBL/GenBank/DDBJ databases">
        <title>Metabolic potential of uncultured bacteria and archaea associated with petroleum seepage in deep-sea sediments.</title>
        <authorList>
            <person name="Dong X."/>
            <person name="Hubert C."/>
        </authorList>
    </citation>
    <scope>NUCLEOTIDE SEQUENCE [LARGE SCALE GENOMIC DNA]</scope>
    <source>
        <strain evidence="20">E29_bin52</strain>
    </source>
</reference>
<sequence>MRKTRDILEESKLKSLLAAFRFLTTLPVGAPAGEEEEEALASSMIFFPLVGLSIGGCLFLIYRGGSLIFSPLLSNLLVLLGWIAITGALHLDGFMDTVDGLAGGKDRQERLKIMSDSSAGAKSVVGLVSLLGLKFLLLLEIEPSLKMGTLLFAPAVGRWSMVLAAHLAPCAREKGLAKTFVTHKGRTAVFWTSLTVALLGLVIFRSPSLLVIGICLGVMYVSTLYFKSRIGGITGDTLGALNEIIEVSALFSIYCLGKARAI</sequence>
<comment type="pathway">
    <text evidence="3 19">Cofactor biosynthesis; adenosylcobalamin biosynthesis; adenosylcobalamin from cob(II)yrinate a,c-diamide: step 7/7.</text>
</comment>
<feature type="transmembrane region" description="Helical" evidence="19">
    <location>
        <begin position="73"/>
        <end position="91"/>
    </location>
</feature>
<feature type="transmembrane region" description="Helical" evidence="19">
    <location>
        <begin position="209"/>
        <end position="226"/>
    </location>
</feature>
<evidence type="ECO:0000256" key="11">
    <source>
        <dbReference type="ARBA" id="ARBA00022842"/>
    </source>
</evidence>
<evidence type="ECO:0000256" key="17">
    <source>
        <dbReference type="ARBA" id="ARBA00048623"/>
    </source>
</evidence>
<dbReference type="UniPathway" id="UPA00148">
    <property type="reaction ID" value="UER00238"/>
</dbReference>
<dbReference type="EC" id="2.7.8.26" evidence="5 19"/>
<proteinExistence type="inferred from homology"/>
<dbReference type="GO" id="GO:0051073">
    <property type="term" value="F:adenosylcobinamide-GDP ribazoletransferase activity"/>
    <property type="evidence" value="ECO:0007669"/>
    <property type="project" value="UniProtKB-UniRule"/>
</dbReference>
<dbReference type="GO" id="GO:0008818">
    <property type="term" value="F:cobalamin 5'-phosphate synthase activity"/>
    <property type="evidence" value="ECO:0007669"/>
    <property type="project" value="UniProtKB-UniRule"/>
</dbReference>
<evidence type="ECO:0000256" key="2">
    <source>
        <dbReference type="ARBA" id="ARBA00004651"/>
    </source>
</evidence>
<evidence type="ECO:0000256" key="9">
    <source>
        <dbReference type="ARBA" id="ARBA00022679"/>
    </source>
</evidence>
<evidence type="ECO:0000256" key="15">
    <source>
        <dbReference type="ARBA" id="ARBA00032605"/>
    </source>
</evidence>
<comment type="similarity">
    <text evidence="4 19">Belongs to the CobS family.</text>
</comment>
<keyword evidence="13 19" id="KW-0472">Membrane</keyword>
<dbReference type="EMBL" id="SOIZ01000212">
    <property type="protein sequence ID" value="TET62023.1"/>
    <property type="molecule type" value="Genomic_DNA"/>
</dbReference>
<evidence type="ECO:0000256" key="6">
    <source>
        <dbReference type="ARBA" id="ARBA00015850"/>
    </source>
</evidence>
<evidence type="ECO:0000256" key="8">
    <source>
        <dbReference type="ARBA" id="ARBA00022573"/>
    </source>
</evidence>
<accession>A0A523W4S9</accession>
<evidence type="ECO:0000256" key="5">
    <source>
        <dbReference type="ARBA" id="ARBA00013200"/>
    </source>
</evidence>
<feature type="transmembrane region" description="Helical" evidence="19">
    <location>
        <begin position="188"/>
        <end position="204"/>
    </location>
</feature>
<name>A0A523W4S9_UNCAE</name>
<comment type="caution">
    <text evidence="20">The sequence shown here is derived from an EMBL/GenBank/DDBJ whole genome shotgun (WGS) entry which is preliminary data.</text>
</comment>
<dbReference type="NCBIfam" id="TIGR00317">
    <property type="entry name" value="cobS"/>
    <property type="match status" value="1"/>
</dbReference>
<comment type="cofactor">
    <cofactor evidence="1 19">
        <name>Mg(2+)</name>
        <dbReference type="ChEBI" id="CHEBI:18420"/>
    </cofactor>
</comment>
<feature type="transmembrane region" description="Helical" evidence="19">
    <location>
        <begin position="119"/>
        <end position="138"/>
    </location>
</feature>
<evidence type="ECO:0000313" key="20">
    <source>
        <dbReference type="EMBL" id="TET62023.1"/>
    </source>
</evidence>
<dbReference type="Proteomes" id="UP000319130">
    <property type="component" value="Unassembled WGS sequence"/>
</dbReference>
<protein>
    <recommendedName>
        <fullName evidence="6 19">Adenosylcobinamide-GDP ribazoletransferase</fullName>
        <ecNumber evidence="5 19">2.7.8.26</ecNumber>
    </recommendedName>
    <alternativeName>
        <fullName evidence="16 19">Cobalamin synthase</fullName>
    </alternativeName>
    <alternativeName>
        <fullName evidence="15 19">Cobalamin-5'-phosphate synthase</fullName>
    </alternativeName>
</protein>
<keyword evidence="9 19" id="KW-0808">Transferase</keyword>
<evidence type="ECO:0000256" key="10">
    <source>
        <dbReference type="ARBA" id="ARBA00022692"/>
    </source>
</evidence>
<dbReference type="PANTHER" id="PTHR34148:SF1">
    <property type="entry name" value="ADENOSYLCOBINAMIDE-GDP RIBAZOLETRANSFERASE"/>
    <property type="match status" value="1"/>
</dbReference>
<keyword evidence="12 19" id="KW-1133">Transmembrane helix</keyword>
<evidence type="ECO:0000256" key="19">
    <source>
        <dbReference type="HAMAP-Rule" id="MF_00719"/>
    </source>
</evidence>